<dbReference type="Gene3D" id="3.40.50.1820">
    <property type="entry name" value="alpha/beta hydrolase"/>
    <property type="match status" value="1"/>
</dbReference>
<name>A0A5J5EHL3_9PEZI</name>
<feature type="chain" id="PRO_5023827236" evidence="3">
    <location>
        <begin position="22"/>
        <end position="353"/>
    </location>
</feature>
<evidence type="ECO:0000256" key="2">
    <source>
        <dbReference type="ARBA" id="ARBA00022801"/>
    </source>
</evidence>
<dbReference type="InterPro" id="IPR029058">
    <property type="entry name" value="AB_hydrolase_fold"/>
</dbReference>
<dbReference type="InterPro" id="IPR002168">
    <property type="entry name" value="Lipase_GDXG_HIS_AS"/>
</dbReference>
<dbReference type="EMBL" id="VXIS01000342">
    <property type="protein sequence ID" value="KAA8894396.1"/>
    <property type="molecule type" value="Genomic_DNA"/>
</dbReference>
<dbReference type="PANTHER" id="PTHR48081">
    <property type="entry name" value="AB HYDROLASE SUPERFAMILY PROTEIN C4A8.06C"/>
    <property type="match status" value="1"/>
</dbReference>
<sequence length="353" mass="38018">MASLKALSVVLLLSLNALCSAAAGQRAHCVKEPIPPLEPVTQAYVDSGAGGTPIYKLSYSAARASLEAAQAPGSPSLDTVDYKELEIPVGPTGSVNIHVFRPLGTSNKTLPVIVYFHGGGWILGSPKTHRRLVLDLVFETDAAVFFVNYTRAPEAQFPVLIQQAQAAIAWLHEYGYKELNLDHQRIAFAGDSVGGGMSAAVNFLSLQKGRRDLVPKFQALFYPLTDTSKESCTYQTFFDGPGLQVKTLRWMINAFAPNKSDRKSVLASPLLASDGLLKQLPETLVMVAEVDPLRQEGEEFARRLSAAGVRTTVVRVEGTVHDFVMLNGLAQTPAARLAVQVAGLYLKKALLGA</sequence>
<evidence type="ECO:0000256" key="1">
    <source>
        <dbReference type="ARBA" id="ARBA00010515"/>
    </source>
</evidence>
<comment type="similarity">
    <text evidence="1">Belongs to the 'GDXG' lipolytic enzyme family.</text>
</comment>
<keyword evidence="2" id="KW-0378">Hydrolase</keyword>
<comment type="caution">
    <text evidence="5">The sequence shown here is derived from an EMBL/GenBank/DDBJ whole genome shotgun (WGS) entry which is preliminary data.</text>
</comment>
<dbReference type="InParanoid" id="A0A5J5EHL3"/>
<protein>
    <submittedName>
        <fullName evidence="5">Esterase/lipase</fullName>
    </submittedName>
</protein>
<dbReference type="OrthoDB" id="433474at2759"/>
<proteinExistence type="inferred from homology"/>
<dbReference type="GO" id="GO:0016787">
    <property type="term" value="F:hydrolase activity"/>
    <property type="evidence" value="ECO:0007669"/>
    <property type="project" value="UniProtKB-KW"/>
</dbReference>
<dbReference type="Pfam" id="PF07859">
    <property type="entry name" value="Abhydrolase_3"/>
    <property type="match status" value="1"/>
</dbReference>
<dbReference type="AlphaFoldDB" id="A0A5J5EHL3"/>
<dbReference type="SUPFAM" id="SSF53474">
    <property type="entry name" value="alpha/beta-Hydrolases"/>
    <property type="match status" value="1"/>
</dbReference>
<reference evidence="5 6" key="1">
    <citation type="submission" date="2019-09" db="EMBL/GenBank/DDBJ databases">
        <title>Draft genome of the ectomycorrhizal ascomycete Sphaerosporella brunnea.</title>
        <authorList>
            <consortium name="DOE Joint Genome Institute"/>
            <person name="Benucci G.M."/>
            <person name="Marozzi G."/>
            <person name="Antonielli L."/>
            <person name="Sanchez S."/>
            <person name="Marco P."/>
            <person name="Wang X."/>
            <person name="Falini L.B."/>
            <person name="Barry K."/>
            <person name="Haridas S."/>
            <person name="Lipzen A."/>
            <person name="Labutti K."/>
            <person name="Grigoriev I.V."/>
            <person name="Murat C."/>
            <person name="Martin F."/>
            <person name="Albertini E."/>
            <person name="Donnini D."/>
            <person name="Bonito G."/>
        </authorList>
    </citation>
    <scope>NUCLEOTIDE SEQUENCE [LARGE SCALE GENOMIC DNA]</scope>
    <source>
        <strain evidence="5 6">Sb_GMNB300</strain>
    </source>
</reference>
<evidence type="ECO:0000313" key="5">
    <source>
        <dbReference type="EMBL" id="KAA8894396.1"/>
    </source>
</evidence>
<evidence type="ECO:0000313" key="6">
    <source>
        <dbReference type="Proteomes" id="UP000326924"/>
    </source>
</evidence>
<gene>
    <name evidence="5" type="ORF">FN846DRAFT_786403</name>
</gene>
<dbReference type="PROSITE" id="PS01173">
    <property type="entry name" value="LIPASE_GDXG_HIS"/>
    <property type="match status" value="1"/>
</dbReference>
<evidence type="ECO:0000256" key="3">
    <source>
        <dbReference type="SAM" id="SignalP"/>
    </source>
</evidence>
<keyword evidence="3" id="KW-0732">Signal</keyword>
<dbReference type="InterPro" id="IPR050300">
    <property type="entry name" value="GDXG_lipolytic_enzyme"/>
</dbReference>
<feature type="domain" description="Alpha/beta hydrolase fold-3" evidence="4">
    <location>
        <begin position="113"/>
        <end position="324"/>
    </location>
</feature>
<feature type="signal peptide" evidence="3">
    <location>
        <begin position="1"/>
        <end position="21"/>
    </location>
</feature>
<dbReference type="PANTHER" id="PTHR48081:SF8">
    <property type="entry name" value="ALPHA_BETA HYDROLASE FOLD-3 DOMAIN-CONTAINING PROTEIN-RELATED"/>
    <property type="match status" value="1"/>
</dbReference>
<dbReference type="InterPro" id="IPR013094">
    <property type="entry name" value="AB_hydrolase_3"/>
</dbReference>
<organism evidence="5 6">
    <name type="scientific">Sphaerosporella brunnea</name>
    <dbReference type="NCBI Taxonomy" id="1250544"/>
    <lineage>
        <taxon>Eukaryota</taxon>
        <taxon>Fungi</taxon>
        <taxon>Dikarya</taxon>
        <taxon>Ascomycota</taxon>
        <taxon>Pezizomycotina</taxon>
        <taxon>Pezizomycetes</taxon>
        <taxon>Pezizales</taxon>
        <taxon>Pyronemataceae</taxon>
        <taxon>Sphaerosporella</taxon>
    </lineage>
</organism>
<accession>A0A5J5EHL3</accession>
<keyword evidence="6" id="KW-1185">Reference proteome</keyword>
<evidence type="ECO:0000259" key="4">
    <source>
        <dbReference type="Pfam" id="PF07859"/>
    </source>
</evidence>
<dbReference type="Proteomes" id="UP000326924">
    <property type="component" value="Unassembled WGS sequence"/>
</dbReference>